<dbReference type="GO" id="GO:0005524">
    <property type="term" value="F:ATP binding"/>
    <property type="evidence" value="ECO:0007669"/>
    <property type="project" value="UniProtKB-KW"/>
</dbReference>
<organism evidence="3 4">
    <name type="scientific">Hoeflea ulvae</name>
    <dbReference type="NCBI Taxonomy" id="2983764"/>
    <lineage>
        <taxon>Bacteria</taxon>
        <taxon>Pseudomonadati</taxon>
        <taxon>Pseudomonadota</taxon>
        <taxon>Alphaproteobacteria</taxon>
        <taxon>Hyphomicrobiales</taxon>
        <taxon>Rhizobiaceae</taxon>
        <taxon>Hoeflea</taxon>
    </lineage>
</organism>
<comment type="caution">
    <text evidence="3">The sequence shown here is derived from an EMBL/GenBank/DDBJ whole genome shotgun (WGS) entry which is preliminary data.</text>
</comment>
<dbReference type="SUPFAM" id="SSF52540">
    <property type="entry name" value="P-loop containing nucleoside triphosphate hydrolases"/>
    <property type="match status" value="1"/>
</dbReference>
<name>A0ABT3YI37_9HYPH</name>
<dbReference type="Proteomes" id="UP001081283">
    <property type="component" value="Unassembled WGS sequence"/>
</dbReference>
<dbReference type="PANTHER" id="PTHR42957:SF1">
    <property type="entry name" value="HELICASE MJ1565-RELATED"/>
    <property type="match status" value="1"/>
</dbReference>
<sequence>MQVGIDMGSLTGGQPAKLDIEELLATRLLVQGNSGSGKSHLLRRLLEQSAQWVQQVIIDPEGDFVTLSDKYGHLVVEGERSEAELAGIASRIRRHRVSCVLSLEGLDVEQQMRAAAVFLNAMFDAEHEFWYPVLVVVDEAQLFAPAVGGDVSEDARKMSLGAMTNLMCRGRKRGLAGVIATQRLAKLAKNVAAEASNFLMGRTFLDIDMARAADLLGMDRRQAEMFRDLQRGNFVGLGPALSRRPLPIAIGEVETQARSSSPKLMPMPDAVADVEDLIFTPDPEEFTQQLARRSRPAPRPTTDILAELSRATPLSDAPLSRPGKDNAAPEIDSGEREQRINRVLDEILSDPQSGYRTDAALYQDFMVRLRMGRVSGPPMPLHAFRRRVAIARSGVDAETAESEAWATALSLSAKVSEDLQGVFLMLANAAIKADPCPSDARIARAYGTHSARRARRLLGYFEEQELIIVHADFSGKRIVGIPDLQAETAPGAADAADEDAGSAEAAE</sequence>
<dbReference type="PIRSF" id="PIRSF034081">
    <property type="entry name" value="ATPase_Atu1862"/>
    <property type="match status" value="1"/>
</dbReference>
<feature type="domain" description="AAA+ ATPase" evidence="2">
    <location>
        <begin position="24"/>
        <end position="213"/>
    </location>
</feature>
<dbReference type="InterPro" id="IPR008571">
    <property type="entry name" value="HerA-like"/>
</dbReference>
<keyword evidence="3" id="KW-0547">Nucleotide-binding</keyword>
<protein>
    <submittedName>
        <fullName evidence="3">ATP-binding protein</fullName>
    </submittedName>
</protein>
<evidence type="ECO:0000313" key="3">
    <source>
        <dbReference type="EMBL" id="MCY0095400.1"/>
    </source>
</evidence>
<dbReference type="InterPro" id="IPR027417">
    <property type="entry name" value="P-loop_NTPase"/>
</dbReference>
<dbReference type="PANTHER" id="PTHR42957">
    <property type="entry name" value="HELICASE MJ1565-RELATED"/>
    <property type="match status" value="1"/>
</dbReference>
<feature type="region of interest" description="Disordered" evidence="1">
    <location>
        <begin position="488"/>
        <end position="507"/>
    </location>
</feature>
<evidence type="ECO:0000256" key="1">
    <source>
        <dbReference type="SAM" id="MobiDB-lite"/>
    </source>
</evidence>
<accession>A0ABT3YI37</accession>
<dbReference type="EMBL" id="JAOVZQ010000001">
    <property type="protein sequence ID" value="MCY0095400.1"/>
    <property type="molecule type" value="Genomic_DNA"/>
</dbReference>
<proteinExistence type="predicted"/>
<dbReference type="InterPro" id="IPR014588">
    <property type="entry name" value="ATPase_Atu1862_pred"/>
</dbReference>
<reference evidence="3" key="1">
    <citation type="submission" date="2022-10" db="EMBL/GenBank/DDBJ databases">
        <title>Hoeflea sp. J2-29, isolated from marine algae.</title>
        <authorList>
            <person name="Kristyanto S."/>
            <person name="Kim J.M."/>
            <person name="Jeon C.O."/>
        </authorList>
    </citation>
    <scope>NUCLEOTIDE SEQUENCE</scope>
    <source>
        <strain evidence="3">J2-29</strain>
    </source>
</reference>
<keyword evidence="3" id="KW-0067">ATP-binding</keyword>
<dbReference type="Pfam" id="PF01935">
    <property type="entry name" value="DUF87"/>
    <property type="match status" value="1"/>
</dbReference>
<dbReference type="SMART" id="SM00382">
    <property type="entry name" value="AAA"/>
    <property type="match status" value="1"/>
</dbReference>
<feature type="region of interest" description="Disordered" evidence="1">
    <location>
        <begin position="309"/>
        <end position="336"/>
    </location>
</feature>
<dbReference type="RefSeq" id="WP_267613280.1">
    <property type="nucleotide sequence ID" value="NZ_JAOVZQ010000001.1"/>
</dbReference>
<dbReference type="InterPro" id="IPR002789">
    <property type="entry name" value="HerA_central"/>
</dbReference>
<evidence type="ECO:0000313" key="4">
    <source>
        <dbReference type="Proteomes" id="UP001081283"/>
    </source>
</evidence>
<gene>
    <name evidence="3" type="ORF">OEG82_15445</name>
</gene>
<feature type="compositionally biased region" description="Acidic residues" evidence="1">
    <location>
        <begin position="495"/>
        <end position="507"/>
    </location>
</feature>
<dbReference type="Gene3D" id="3.40.50.300">
    <property type="entry name" value="P-loop containing nucleotide triphosphate hydrolases"/>
    <property type="match status" value="1"/>
</dbReference>
<evidence type="ECO:0000259" key="2">
    <source>
        <dbReference type="SMART" id="SM00382"/>
    </source>
</evidence>
<dbReference type="InterPro" id="IPR003593">
    <property type="entry name" value="AAA+_ATPase"/>
</dbReference>
<keyword evidence="4" id="KW-1185">Reference proteome</keyword>